<dbReference type="AlphaFoldDB" id="A0A2G6Q589"/>
<evidence type="ECO:0000313" key="1">
    <source>
        <dbReference type="EMBL" id="PIE91987.1"/>
    </source>
</evidence>
<accession>A0A2G6Q589</accession>
<protein>
    <submittedName>
        <fullName evidence="1">Uncharacterized protein</fullName>
    </submittedName>
</protein>
<dbReference type="RefSeq" id="WP_099686609.1">
    <property type="nucleotide sequence ID" value="NZ_NWUW01000051.1"/>
</dbReference>
<proteinExistence type="predicted"/>
<dbReference type="EMBL" id="NWUW01000051">
    <property type="protein sequence ID" value="PIE91987.1"/>
    <property type="molecule type" value="Genomic_DNA"/>
</dbReference>
<keyword evidence="2" id="KW-1185">Reference proteome</keyword>
<reference evidence="1 2" key="1">
    <citation type="submission" date="2017-09" db="EMBL/GenBank/DDBJ databases">
        <title>Biocontrol bacteria screening and application from spent mushroom substrate.</title>
        <authorList>
            <person name="Sun X."/>
        </authorList>
    </citation>
    <scope>NUCLEOTIDE SEQUENCE [LARGE SCALE GENOMIC DNA]</scope>
    <source>
        <strain evidence="1 2">100374</strain>
    </source>
</reference>
<sequence>MNSKEKIKADLEEQLNYIQGLKFEHSTKKIELASDGSGEVVAIELERTVPLTSYNLSIIEHHIKQDLDWDYTETSLKFLLAYLVKAKSLNFIDYIFEELMEEFQLYLEGKYVYRTISLIYNLDIQNQEIQFPNFSIKPVDKENIEYFYNKVEMTNSHFKSSFRHALFHHESSPCVLLERKQVLCNVDESNSLVREIENLSKSLLLYNGTLEHIYFSPIITFSYFADYGEIQAIQYFNAVDNKKRSGKITIKDTQLISAYFKIIDELPTQLIALERLASAHNKVNLDDKFIDLIIALESLYPSVRGELLFRVSLYTARLLDGSPDTYKKVKKLYGIRSNLVHGNSNLPPDTLAKELQTLDGIVRQCIFKSLEYTSRGDKLEIMEEDIVNKLLRN</sequence>
<comment type="caution">
    <text evidence="1">The sequence shown here is derived from an EMBL/GenBank/DDBJ whole genome shotgun (WGS) entry which is preliminary data.</text>
</comment>
<gene>
    <name evidence="1" type="ORF">CO726_29055</name>
</gene>
<organism evidence="1 2">
    <name type="scientific">Bacillus fungorum</name>
    <dbReference type="NCBI Taxonomy" id="2039284"/>
    <lineage>
        <taxon>Bacteria</taxon>
        <taxon>Bacillati</taxon>
        <taxon>Bacillota</taxon>
        <taxon>Bacilli</taxon>
        <taxon>Bacillales</taxon>
        <taxon>Bacillaceae</taxon>
        <taxon>Bacillus</taxon>
    </lineage>
</organism>
<name>A0A2G6Q589_9BACI</name>
<dbReference type="Proteomes" id="UP000228484">
    <property type="component" value="Unassembled WGS sequence"/>
</dbReference>
<evidence type="ECO:0000313" key="2">
    <source>
        <dbReference type="Proteomes" id="UP000228484"/>
    </source>
</evidence>